<keyword evidence="7" id="KW-1185">Reference proteome</keyword>
<dbReference type="SUPFAM" id="SSF53850">
    <property type="entry name" value="Periplasmic binding protein-like II"/>
    <property type="match status" value="1"/>
</dbReference>
<reference evidence="6 7" key="1">
    <citation type="journal article" date="2021" name="Cell Host Microbe">
        <title>in vivo commensal control of Clostridioides difficile virulence.</title>
        <authorList>
            <person name="Girinathan B.P."/>
            <person name="Dibenedetto N."/>
            <person name="Worley J.N."/>
            <person name="Peltier J."/>
            <person name="Arrieta-Ortiz M.L."/>
            <person name="Rupa Christinal Immanuel S."/>
            <person name="Lavin R."/>
            <person name="Delaney M.L."/>
            <person name="Cummins C."/>
            <person name="Hoffmann M."/>
            <person name="Luo Y."/>
            <person name="Gonzalez-Escalona N."/>
            <person name="Allard M."/>
            <person name="Onderdonk A.B."/>
            <person name="Gerber G.K."/>
            <person name="Sonenshein A.L."/>
            <person name="Baliga N."/>
            <person name="Dupuy B."/>
            <person name="Bry L."/>
        </authorList>
    </citation>
    <scope>NUCLEOTIDE SEQUENCE [LARGE SCALE GENOMIC DNA]</scope>
    <source>
        <strain evidence="6 7">DSM 599</strain>
    </source>
</reference>
<evidence type="ECO:0000256" key="4">
    <source>
        <dbReference type="ARBA" id="ARBA00022764"/>
    </source>
</evidence>
<evidence type="ECO:0000256" key="5">
    <source>
        <dbReference type="SAM" id="SignalP"/>
    </source>
</evidence>
<name>A0ABS7KZH8_CLOSR</name>
<sequence length="353" mass="39972">MRKSKKIIASIISAVFMATLFVGCSTENKQEQVTINFFNWAENIPDEVISDFEKETGIKVVQDTYANMGEMYAKLSSGAVQYDLAVPSDYKVDQLRKEDRLEKIDYSNIPNFDKIDDSFKGKSIDPKNEYSVPYMSGTIGILYNKDLVKGKIDSWNSLWDPQYKKSVFMLDDMRDALGVSLKRLGYSINSTNPEEINKAKDELIKLDTSGNLLAYGDDDLLDKMVAGEAALCVLWSGEGLNLADEHENLEFVVPKEGADFWVDSLVIPKGAKHKKEAEMFINYLCSKDPALKIAEEIGYTTPQKEAKEAQEDHVKNNPNAYMPKDVVDKCETYEYLGDKLKLYDEAFTKVKNR</sequence>
<evidence type="ECO:0000256" key="3">
    <source>
        <dbReference type="ARBA" id="ARBA00022729"/>
    </source>
</evidence>
<keyword evidence="2" id="KW-0813">Transport</keyword>
<gene>
    <name evidence="6" type="ORF">K5V21_12265</name>
</gene>
<dbReference type="RefSeq" id="WP_221861486.1">
    <property type="nucleotide sequence ID" value="NZ_JAIKTU010000009.1"/>
</dbReference>
<dbReference type="Proteomes" id="UP001299068">
    <property type="component" value="Unassembled WGS sequence"/>
</dbReference>
<dbReference type="PROSITE" id="PS51257">
    <property type="entry name" value="PROKAR_LIPOPROTEIN"/>
    <property type="match status" value="1"/>
</dbReference>
<comment type="caution">
    <text evidence="6">The sequence shown here is derived from an EMBL/GenBank/DDBJ whole genome shotgun (WGS) entry which is preliminary data.</text>
</comment>
<accession>A0ABS7KZH8</accession>
<evidence type="ECO:0000313" key="6">
    <source>
        <dbReference type="EMBL" id="MBY0756220.1"/>
    </source>
</evidence>
<evidence type="ECO:0000256" key="1">
    <source>
        <dbReference type="ARBA" id="ARBA00004418"/>
    </source>
</evidence>
<dbReference type="Gene3D" id="3.40.190.10">
    <property type="entry name" value="Periplasmic binding protein-like II"/>
    <property type="match status" value="2"/>
</dbReference>
<dbReference type="PANTHER" id="PTHR30222:SF17">
    <property type="entry name" value="SPERMIDINE_PUTRESCINE-BINDING PERIPLASMIC PROTEIN"/>
    <property type="match status" value="1"/>
</dbReference>
<keyword evidence="4" id="KW-0574">Periplasm</keyword>
<dbReference type="CDD" id="cd13590">
    <property type="entry name" value="PBP2_PotD_PotF_like"/>
    <property type="match status" value="1"/>
</dbReference>
<dbReference type="PANTHER" id="PTHR30222">
    <property type="entry name" value="SPERMIDINE/PUTRESCINE-BINDING PERIPLASMIC PROTEIN"/>
    <property type="match status" value="1"/>
</dbReference>
<dbReference type="InterPro" id="IPR006059">
    <property type="entry name" value="SBP"/>
</dbReference>
<dbReference type="EMBL" id="JAIKTU010000009">
    <property type="protein sequence ID" value="MBY0756220.1"/>
    <property type="molecule type" value="Genomic_DNA"/>
</dbReference>
<dbReference type="Pfam" id="PF13416">
    <property type="entry name" value="SBP_bac_8"/>
    <property type="match status" value="1"/>
</dbReference>
<comment type="subcellular location">
    <subcellularLocation>
        <location evidence="1">Periplasm</location>
    </subcellularLocation>
</comment>
<keyword evidence="3 5" id="KW-0732">Signal</keyword>
<evidence type="ECO:0000313" key="7">
    <source>
        <dbReference type="Proteomes" id="UP001299068"/>
    </source>
</evidence>
<feature type="chain" id="PRO_5045679198" evidence="5">
    <location>
        <begin position="25"/>
        <end position="353"/>
    </location>
</feature>
<organism evidence="6 7">
    <name type="scientific">Clostridium sardiniense</name>
    <name type="common">Clostridium absonum</name>
    <dbReference type="NCBI Taxonomy" id="29369"/>
    <lineage>
        <taxon>Bacteria</taxon>
        <taxon>Bacillati</taxon>
        <taxon>Bacillota</taxon>
        <taxon>Clostridia</taxon>
        <taxon>Eubacteriales</taxon>
        <taxon>Clostridiaceae</taxon>
        <taxon>Clostridium</taxon>
    </lineage>
</organism>
<proteinExistence type="predicted"/>
<dbReference type="PIRSF" id="PIRSF019574">
    <property type="entry name" value="Periplasmic_polyamine_BP"/>
    <property type="match status" value="1"/>
</dbReference>
<feature type="signal peptide" evidence="5">
    <location>
        <begin position="1"/>
        <end position="24"/>
    </location>
</feature>
<dbReference type="InterPro" id="IPR001188">
    <property type="entry name" value="Sperm_putr-bd"/>
</dbReference>
<dbReference type="PRINTS" id="PR00909">
    <property type="entry name" value="SPERMDNBNDNG"/>
</dbReference>
<protein>
    <submittedName>
        <fullName evidence="6">Spermidine/putrescine ABC transporter substrate-binding protein</fullName>
    </submittedName>
</protein>
<evidence type="ECO:0000256" key="2">
    <source>
        <dbReference type="ARBA" id="ARBA00022448"/>
    </source>
</evidence>